<dbReference type="AlphaFoldDB" id="A0A3R7YIH3"/>
<organism evidence="1 2">
    <name type="scientific">Toxoplasma gondii CAST</name>
    <dbReference type="NCBI Taxonomy" id="943122"/>
    <lineage>
        <taxon>Eukaryota</taxon>
        <taxon>Sar</taxon>
        <taxon>Alveolata</taxon>
        <taxon>Apicomplexa</taxon>
        <taxon>Conoidasida</taxon>
        <taxon>Coccidia</taxon>
        <taxon>Eucoccidiorida</taxon>
        <taxon>Eimeriorina</taxon>
        <taxon>Sarcocystidae</taxon>
        <taxon>Toxoplasma</taxon>
    </lineage>
</organism>
<evidence type="ECO:0000313" key="2">
    <source>
        <dbReference type="Proteomes" id="UP000284452"/>
    </source>
</evidence>
<dbReference type="Proteomes" id="UP000284452">
    <property type="component" value="Unassembled WGS sequence"/>
</dbReference>
<name>A0A3R7YIH3_TOXGO</name>
<protein>
    <submittedName>
        <fullName evidence="1">Putative toxoplasma gondii family B protein</fullName>
    </submittedName>
</protein>
<accession>A0A3R7YIH3</accession>
<gene>
    <name evidence="1" type="ORF">TGCAST_390300</name>
</gene>
<sequence length="106" mass="11357">GCGRSTGRELSVCAEDYKAQFLEAIVEAGTLTGYWIRRASRTEGQPACVTCTKCHSAINAFVTSLQGGSTACVLRHQEHAFVVTDTVARFHSEKRRGESGGVSYAG</sequence>
<evidence type="ECO:0000313" key="1">
    <source>
        <dbReference type="EMBL" id="RQX66538.1"/>
    </source>
</evidence>
<comment type="caution">
    <text evidence="1">The sequence shown here is derived from an EMBL/GenBank/DDBJ whole genome shotgun (WGS) entry which is preliminary data.</text>
</comment>
<proteinExistence type="predicted"/>
<dbReference type="VEuPathDB" id="ToxoDB:TGCAST_390300"/>
<reference evidence="1 2" key="1">
    <citation type="submission" date="2017-10" db="EMBL/GenBank/DDBJ databases">
        <authorList>
            <person name="Sibley D."/>
            <person name="Venepally P."/>
            <person name="Karamycheva S."/>
            <person name="Hadjithomas M."/>
            <person name="Khan A."/>
            <person name="Brunk B."/>
            <person name="Roos D."/>
            <person name="Caler E."/>
            <person name="Lorenzi H."/>
        </authorList>
    </citation>
    <scope>NUCLEOTIDE SEQUENCE [LARGE SCALE GENOMIC DNA]</scope>
    <source>
        <strain evidence="1 2">CAST</strain>
    </source>
</reference>
<dbReference type="EMBL" id="AHIV02002358">
    <property type="protein sequence ID" value="RQX66538.1"/>
    <property type="molecule type" value="Genomic_DNA"/>
</dbReference>
<feature type="non-terminal residue" evidence="1">
    <location>
        <position position="1"/>
    </location>
</feature>